<evidence type="ECO:0000256" key="5">
    <source>
        <dbReference type="SAM" id="Phobius"/>
    </source>
</evidence>
<evidence type="ECO:0000313" key="8">
    <source>
        <dbReference type="EMBL" id="SET64299.1"/>
    </source>
</evidence>
<evidence type="ECO:0000256" key="4">
    <source>
        <dbReference type="PIRSR" id="PIRSR625705-1"/>
    </source>
</evidence>
<dbReference type="Gene3D" id="2.60.120.200">
    <property type="match status" value="1"/>
</dbReference>
<dbReference type="InterPro" id="IPR015883">
    <property type="entry name" value="Glyco_hydro_20_cat"/>
</dbReference>
<reference evidence="9" key="1">
    <citation type="submission" date="2016-10" db="EMBL/GenBank/DDBJ databases">
        <authorList>
            <person name="Varghese N."/>
            <person name="Submissions S."/>
        </authorList>
    </citation>
    <scope>NUCLEOTIDE SEQUENCE [LARGE SCALE GENOMIC DNA]</scope>
    <source>
        <strain evidence="9">DSM 1551</strain>
    </source>
</reference>
<dbReference type="InterPro" id="IPR025705">
    <property type="entry name" value="Beta_hexosaminidase_sua/sub"/>
</dbReference>
<dbReference type="Gene3D" id="2.60.120.260">
    <property type="entry name" value="Galactose-binding domain-like"/>
    <property type="match status" value="3"/>
</dbReference>
<dbReference type="InterPro" id="IPR017853">
    <property type="entry name" value="GH"/>
</dbReference>
<evidence type="ECO:0000256" key="6">
    <source>
        <dbReference type="SAM" id="SignalP"/>
    </source>
</evidence>
<feature type="signal peptide" evidence="6">
    <location>
        <begin position="1"/>
        <end position="22"/>
    </location>
</feature>
<evidence type="ECO:0000256" key="1">
    <source>
        <dbReference type="ARBA" id="ARBA00006285"/>
    </source>
</evidence>
<dbReference type="PANTHER" id="PTHR43678">
    <property type="entry name" value="PUTATIVE (AFU_ORTHOLOGUE AFUA_2G00640)-RELATED"/>
    <property type="match status" value="1"/>
</dbReference>
<dbReference type="PROSITE" id="PS50022">
    <property type="entry name" value="FA58C_3"/>
    <property type="match status" value="3"/>
</dbReference>
<feature type="chain" id="PRO_5039082325" evidence="6">
    <location>
        <begin position="23"/>
        <end position="1593"/>
    </location>
</feature>
<dbReference type="Pfam" id="PF02838">
    <property type="entry name" value="Glyco_hydro_20b"/>
    <property type="match status" value="1"/>
</dbReference>
<keyword evidence="6" id="KW-0732">Signal</keyword>
<feature type="domain" description="F5/8 type C" evidence="7">
    <location>
        <begin position="180"/>
        <end position="334"/>
    </location>
</feature>
<dbReference type="GO" id="GO:0004563">
    <property type="term" value="F:beta-N-acetylhexosaminidase activity"/>
    <property type="evidence" value="ECO:0007669"/>
    <property type="project" value="InterPro"/>
</dbReference>
<evidence type="ECO:0000256" key="3">
    <source>
        <dbReference type="ARBA" id="ARBA00023295"/>
    </source>
</evidence>
<dbReference type="Proteomes" id="UP000198558">
    <property type="component" value="Unassembled WGS sequence"/>
</dbReference>
<keyword evidence="5" id="KW-0812">Transmembrane</keyword>
<comment type="similarity">
    <text evidence="1">Belongs to the glycosyl hydrolase 20 family.</text>
</comment>
<dbReference type="EMBL" id="FOIN01000024">
    <property type="protein sequence ID" value="SET64299.1"/>
    <property type="molecule type" value="Genomic_DNA"/>
</dbReference>
<feature type="transmembrane region" description="Helical" evidence="5">
    <location>
        <begin position="1570"/>
        <end position="1587"/>
    </location>
</feature>
<accession>A0A1I0G144</accession>
<evidence type="ECO:0000313" key="9">
    <source>
        <dbReference type="Proteomes" id="UP000198558"/>
    </source>
</evidence>
<dbReference type="InterPro" id="IPR029018">
    <property type="entry name" value="Hex-like_dom2"/>
</dbReference>
<dbReference type="SUPFAM" id="SSF55545">
    <property type="entry name" value="beta-N-acetylhexosaminidase-like domain"/>
    <property type="match status" value="1"/>
</dbReference>
<dbReference type="PANTHER" id="PTHR43678:SF1">
    <property type="entry name" value="BETA-N-ACETYLHEXOSAMINIDASE"/>
    <property type="match status" value="1"/>
</dbReference>
<dbReference type="Pfam" id="PF13385">
    <property type="entry name" value="Laminin_G_3"/>
    <property type="match status" value="1"/>
</dbReference>
<dbReference type="InterPro" id="IPR015882">
    <property type="entry name" value="HEX_bac_N"/>
</dbReference>
<evidence type="ECO:0000259" key="7">
    <source>
        <dbReference type="PROSITE" id="PS50022"/>
    </source>
</evidence>
<proteinExistence type="inferred from homology"/>
<dbReference type="GeneID" id="78288835"/>
<dbReference type="GO" id="GO:0005975">
    <property type="term" value="P:carbohydrate metabolic process"/>
    <property type="evidence" value="ECO:0007669"/>
    <property type="project" value="InterPro"/>
</dbReference>
<keyword evidence="3" id="KW-0326">Glycosidase</keyword>
<dbReference type="NCBIfam" id="TIGR01167">
    <property type="entry name" value="LPXTG_anchor"/>
    <property type="match status" value="1"/>
</dbReference>
<gene>
    <name evidence="8" type="ORF">SAMN04489758_12420</name>
</gene>
<keyword evidence="2" id="KW-0378">Hydrolase</keyword>
<dbReference type="RefSeq" id="WP_092354771.1">
    <property type="nucleotide sequence ID" value="NZ_FOIN01000024.1"/>
</dbReference>
<dbReference type="SUPFAM" id="SSF51445">
    <property type="entry name" value="(Trans)glycosidases"/>
    <property type="match status" value="1"/>
</dbReference>
<dbReference type="InterPro" id="IPR008979">
    <property type="entry name" value="Galactose-bd-like_sf"/>
</dbReference>
<dbReference type="InterPro" id="IPR052764">
    <property type="entry name" value="GH20_Enzymes"/>
</dbReference>
<feature type="active site" description="Proton donor" evidence="4">
    <location>
        <position position="745"/>
    </location>
</feature>
<feature type="domain" description="F5/8 type C" evidence="7">
    <location>
        <begin position="35"/>
        <end position="163"/>
    </location>
</feature>
<dbReference type="InterPro" id="IPR000421">
    <property type="entry name" value="FA58C"/>
</dbReference>
<evidence type="ECO:0000256" key="2">
    <source>
        <dbReference type="ARBA" id="ARBA00022801"/>
    </source>
</evidence>
<dbReference type="Pfam" id="PF00754">
    <property type="entry name" value="F5_F8_type_C"/>
    <property type="match status" value="2"/>
</dbReference>
<dbReference type="Pfam" id="PF22633">
    <property type="entry name" value="F5_F8_type_C_2"/>
    <property type="match status" value="1"/>
</dbReference>
<dbReference type="CDD" id="cd06564">
    <property type="entry name" value="GH20_DspB_LnbB-like"/>
    <property type="match status" value="1"/>
</dbReference>
<dbReference type="Pfam" id="PF00728">
    <property type="entry name" value="Glyco_hydro_20"/>
    <property type="match status" value="1"/>
</dbReference>
<organism evidence="8 9">
    <name type="scientific">Thomasclavelia cocleata</name>
    <dbReference type="NCBI Taxonomy" id="69824"/>
    <lineage>
        <taxon>Bacteria</taxon>
        <taxon>Bacillati</taxon>
        <taxon>Bacillota</taxon>
        <taxon>Erysipelotrichia</taxon>
        <taxon>Erysipelotrichales</taxon>
        <taxon>Coprobacillaceae</taxon>
        <taxon>Thomasclavelia</taxon>
    </lineage>
</organism>
<dbReference type="Gene3D" id="1.20.1270.70">
    <property type="entry name" value="Designed single chain three-helix bundle"/>
    <property type="match status" value="4"/>
</dbReference>
<keyword evidence="9" id="KW-1185">Reference proteome</keyword>
<feature type="domain" description="F5/8 type C" evidence="7">
    <location>
        <begin position="1112"/>
        <end position="1266"/>
    </location>
</feature>
<dbReference type="OrthoDB" id="1098018at2"/>
<name>A0A1I0G144_9FIRM</name>
<dbReference type="InterPro" id="IPR013320">
    <property type="entry name" value="ConA-like_dom_sf"/>
</dbReference>
<keyword evidence="5" id="KW-0472">Membrane</keyword>
<dbReference type="Pfam" id="PF07554">
    <property type="entry name" value="FIVAR"/>
    <property type="match status" value="4"/>
</dbReference>
<dbReference type="PRINTS" id="PR00738">
    <property type="entry name" value="GLHYDRLASE20"/>
</dbReference>
<dbReference type="SUPFAM" id="SSF49899">
    <property type="entry name" value="Concanavalin A-like lectins/glucanases"/>
    <property type="match status" value="1"/>
</dbReference>
<dbReference type="SUPFAM" id="SSF49785">
    <property type="entry name" value="Galactose-binding domain-like"/>
    <property type="match status" value="3"/>
</dbReference>
<keyword evidence="5" id="KW-1133">Transmembrane helix</keyword>
<dbReference type="Gene3D" id="3.30.379.10">
    <property type="entry name" value="Chitobiase/beta-hexosaminidase domain 2-like"/>
    <property type="match status" value="1"/>
</dbReference>
<dbReference type="Gene3D" id="3.20.20.80">
    <property type="entry name" value="Glycosidases"/>
    <property type="match status" value="1"/>
</dbReference>
<protein>
    <submittedName>
        <fullName evidence="8">Hexosaminidase</fullName>
    </submittedName>
</protein>
<sequence length="1593" mass="176895">MQKNLKKKVLVSALTASMSVSTLVPGIMVFANNPVAPASITTKVNHALQGTATVNDSETNYWGGDKAIDGIVNRDAAKPDQSRWSTNVGTTPKILTVDLGSEKSFSEFKIEWERTNIKGYNIAISNDGENYTTVYTKPDDTNIPSLTTEIVLESSVLARYVKLTVDKYDGGDINWASVSLYEFEILGEETHENLALNATAASSGDEAANLVVDNVKDEDMATRWASTVGHNDNKWVSLDFGSVKDVASVTLKWERCNATNYKIQSSNDGSNWEDVKVLTSAPAKFDDVINFDNTINTRYIRVLVTDFVDSAPDRDDKTVSWATVSLYEFEAYSVKQQVDVEPEQTIDSVITNLVIPAIAKGDTKMAMPEVPNGFEIEFVGADYEQILDRDLTIHQPIVDTTVSVNYKIKKGDQEKTTNAYQITVPGKHSPEDSVNAKPKVIPELAEWVGTEGQFEISDKSKIVINPEYKDDLDYLAKSFKADYQDLTGNEIEVIYSNIPSAHDFYFTLGSNDAGLKEEGYLMTIDEIVKVEAVDKTGAFWSVQSILQILKQNSNSIPQGQTRDYPKYELRGFMLDVGRMPFSLDFLKEVAKNMAYYKMNDFQVHLNDNYIWVEDYGDDALNAYSGFRLESDIKKGGNNGLNQADLTSTDVFYTKEEFRNFIKDSRKMGVNIVPEFDTPAHSLALTKVRPDLAMKDTSVARHWDHLDLDTMYDESLAFTQSIFNEYMTGDDPVFDQDTIVNVGTDEYDGKYAENFRRYTDDMLGFVQDTGRTVRLWGSLSARNGTTPVRSENVQMNIWNTGWANPNAMYNQGFDLINMVDGTLYMVPGAGYYYDYLNSQNLYNNWQPNNMSGTIIPAGAEQMLGSSYAIWNDMVDRKANGISEYDIYDRFASALPSMSSKLWGDGEDLTYNELVKVNELLEEAPGSNPFDKVESVSDTVINYDFNKEDITDKSGNGYNVVTKKNVATVKGKFTKGLQLNGGESFIETPIENMGPTNSASFWVKMDLDAEGEQILFESDKGAIKMAQKDTGKVGFSRTGYDYSFDYTLPKDTWVKLEIKGYQNKAELYVDGTLVDTLSKNSTGGKYATMVLPLERIGSTTSSFKGIIDNLVISSIGSEAGKDYTIIDSQGFTVTSDNENPLAGSEGPVSLAFDNNPSTFWHSNYTPYQALPATVDIDMNKVYNINQFDYLPRQSGSNGHITEYELYVKENETDEFTKVSEGNLEGNSSLKKISFDAVKARYVRFVALAGTSDSSKQFAAAAEFTVRQVDNKADLRKAINIAGNYESEYYTAASWQVFSDALIVADEVVDKEDATEVEIINATEALINAIDSLVEVDSEVVEETNKVALLIAIEMAENASLENVVPAVVEEFNAALENAQTVYANDSATQEEVDNAFTRLANVMHMLEFFKGNKELLQKQVDQINDLESDKYIESTWNAMLPVLEKANEVLGNENAMQEEVDEVYSELVRAFVNLRLKPNKDLLADLINKANGLNRANYTSASLKAVDTEVEKANVVLNNPEATKEEVEVAVSALTKALAGLEVKLGSTVDTSTLVKPGDKTVSVKTGDTTNMMYSLGGLAVASIIFYGNKKRKNK</sequence>